<sequence>MQKMHIASADRPVTFYDLETIISAGYRIKSPHGVAFRRWATGRLKDYLPKGYTLNQKRLQQNAGELHQALALIQKTAASPDNHTKRARAGGYCQPLHANIFVVAAI</sequence>
<dbReference type="Pfam" id="PF13310">
    <property type="entry name" value="Virulence_RhuM"/>
    <property type="match status" value="1"/>
</dbReference>
<dbReference type="InterPro" id="IPR011204">
    <property type="entry name" value="Virulence_RhuM-like"/>
</dbReference>
<dbReference type="Proteomes" id="UP000516412">
    <property type="component" value="Chromosome"/>
</dbReference>
<dbReference type="PANTHER" id="PTHR35810">
    <property type="entry name" value="CYTOPLASMIC PROTEIN-RELATED"/>
    <property type="match status" value="1"/>
</dbReference>
<protein>
    <submittedName>
        <fullName evidence="1">Virulence RhuM family protein</fullName>
    </submittedName>
</protein>
<reference evidence="1" key="1">
    <citation type="submission" date="2024-06" db="EMBL/GenBank/DDBJ databases">
        <title>Complete Genome Sequence of mouse commensal type strain Neisseria musculi.</title>
        <authorList>
            <person name="Thapa E."/>
            <person name="Aluvathingal J."/>
            <person name="Nadendla S."/>
            <person name="Mehta A."/>
            <person name="Tettelin H."/>
            <person name="Weyand N.J."/>
        </authorList>
    </citation>
    <scope>NUCLEOTIDE SEQUENCE</scope>
    <source>
        <strain evidence="1">NW831</strain>
    </source>
</reference>
<evidence type="ECO:0000313" key="1">
    <source>
        <dbReference type="EMBL" id="QNT57883.1"/>
    </source>
</evidence>
<accession>A0A7H1M8B8</accession>
<dbReference type="KEGG" id="nmus:H7A79_2356"/>
<gene>
    <name evidence="1" type="ORF">H7A79_2356</name>
</gene>
<keyword evidence="2" id="KW-1185">Reference proteome</keyword>
<dbReference type="RefSeq" id="WP_187000448.1">
    <property type="nucleotide sequence ID" value="NZ_CP060414.2"/>
</dbReference>
<organism evidence="1 2">
    <name type="scientific">Neisseria musculi</name>
    <dbReference type="NCBI Taxonomy" id="1815583"/>
    <lineage>
        <taxon>Bacteria</taxon>
        <taxon>Pseudomonadati</taxon>
        <taxon>Pseudomonadota</taxon>
        <taxon>Betaproteobacteria</taxon>
        <taxon>Neisseriales</taxon>
        <taxon>Neisseriaceae</taxon>
        <taxon>Neisseria</taxon>
    </lineage>
</organism>
<proteinExistence type="predicted"/>
<evidence type="ECO:0000313" key="2">
    <source>
        <dbReference type="Proteomes" id="UP000516412"/>
    </source>
</evidence>
<dbReference type="PANTHER" id="PTHR35810:SF1">
    <property type="entry name" value="CYTOPLASMIC PROTEIN"/>
    <property type="match status" value="1"/>
</dbReference>
<dbReference type="EMBL" id="CP060414">
    <property type="protein sequence ID" value="QNT57883.1"/>
    <property type="molecule type" value="Genomic_DNA"/>
</dbReference>
<dbReference type="AlphaFoldDB" id="A0A7H1M8B8"/>
<name>A0A7H1M8B8_9NEIS</name>